<keyword evidence="1" id="KW-0472">Membrane</keyword>
<sequence>MQYCPKCKVQIRGRKACCPLCQGQLKQVDGEPEAPFPTLKKKKVSSITLFKLATFIFIASEIVFGTVNYQTDNKYPFIGITMLGLLVAWITFVTTLYLRNNLIKVITFEVIVAIVVDVYVDFHTGYHGWSVMWMVPSTLLGLAIATVITAKVLKLRLDEYILYLVLDLVMALLQIVFIKMGRNFFTWPAVIVIMIYMILIAGLVIFRFRDLKRASEKMFNM</sequence>
<evidence type="ECO:0008006" key="4">
    <source>
        <dbReference type="Google" id="ProtNLM"/>
    </source>
</evidence>
<dbReference type="Pfam" id="PF19845">
    <property type="entry name" value="DUF6320"/>
    <property type="match status" value="1"/>
</dbReference>
<feature type="transmembrane region" description="Helical" evidence="1">
    <location>
        <begin position="184"/>
        <end position="208"/>
    </location>
</feature>
<keyword evidence="1" id="KW-0812">Transmembrane</keyword>
<gene>
    <name evidence="2" type="ordered locus">bpr_I1752</name>
</gene>
<feature type="transmembrane region" description="Helical" evidence="1">
    <location>
        <begin position="160"/>
        <end position="178"/>
    </location>
</feature>
<reference evidence="2 3" key="1">
    <citation type="journal article" date="2010" name="PLoS ONE">
        <title>The glycobiome of the rumen bacterium Butyrivibrio proteoclasticus B316(T) highlights adaptation to a polysaccharide-rich environment.</title>
        <authorList>
            <person name="Kelly W.J."/>
            <person name="Leahy S.C."/>
            <person name="Altermann E."/>
            <person name="Yeoman C.J."/>
            <person name="Dunne J.C."/>
            <person name="Kong Z."/>
            <person name="Pacheco D.M."/>
            <person name="Li D."/>
            <person name="Noel S.J."/>
            <person name="Moon C.D."/>
            <person name="Cookson A.L."/>
            <person name="Attwood G.T."/>
        </authorList>
    </citation>
    <scope>NUCLEOTIDE SEQUENCE [LARGE SCALE GENOMIC DNA]</scope>
    <source>
        <strain evidence="3">ATCC 51982 / DSM 14932 / B316</strain>
    </source>
</reference>
<dbReference type="AlphaFoldDB" id="E0RXR1"/>
<dbReference type="STRING" id="515622.bpr_I1752"/>
<dbReference type="Proteomes" id="UP000001299">
    <property type="component" value="Chromosome 1"/>
</dbReference>
<dbReference type="KEGG" id="bpb:bpr_I1752"/>
<proteinExistence type="predicted"/>
<feature type="transmembrane region" description="Helical" evidence="1">
    <location>
        <begin position="75"/>
        <end position="98"/>
    </location>
</feature>
<keyword evidence="3" id="KW-1185">Reference proteome</keyword>
<evidence type="ECO:0000313" key="2">
    <source>
        <dbReference type="EMBL" id="ADL34488.1"/>
    </source>
</evidence>
<organism evidence="2 3">
    <name type="scientific">Butyrivibrio proteoclasticus (strain ATCC 51982 / DSM 14932 / B316)</name>
    <name type="common">Clostridium proteoclasticum</name>
    <dbReference type="NCBI Taxonomy" id="515622"/>
    <lineage>
        <taxon>Bacteria</taxon>
        <taxon>Bacillati</taxon>
        <taxon>Bacillota</taxon>
        <taxon>Clostridia</taxon>
        <taxon>Lachnospirales</taxon>
        <taxon>Lachnospiraceae</taxon>
        <taxon>Butyrivibrio</taxon>
    </lineage>
</organism>
<accession>E0RXR1</accession>
<feature type="transmembrane region" description="Helical" evidence="1">
    <location>
        <begin position="105"/>
        <end position="122"/>
    </location>
</feature>
<name>E0RXR1_BUTPB</name>
<evidence type="ECO:0000313" key="3">
    <source>
        <dbReference type="Proteomes" id="UP000001299"/>
    </source>
</evidence>
<protein>
    <recommendedName>
        <fullName evidence="4">Zinc ribbon domain-containing protein</fullName>
    </recommendedName>
</protein>
<keyword evidence="1" id="KW-1133">Transmembrane helix</keyword>
<dbReference type="HOGENOM" id="CLU_074820_1_0_9"/>
<dbReference type="RefSeq" id="WP_013281142.1">
    <property type="nucleotide sequence ID" value="NC_014387.1"/>
</dbReference>
<dbReference type="eggNOG" id="ENOG502Z83A">
    <property type="taxonomic scope" value="Bacteria"/>
</dbReference>
<dbReference type="EMBL" id="CP001810">
    <property type="protein sequence ID" value="ADL34488.1"/>
    <property type="molecule type" value="Genomic_DNA"/>
</dbReference>
<evidence type="ECO:0000256" key="1">
    <source>
        <dbReference type="SAM" id="Phobius"/>
    </source>
</evidence>
<feature type="transmembrane region" description="Helical" evidence="1">
    <location>
        <begin position="128"/>
        <end position="148"/>
    </location>
</feature>
<dbReference type="InterPro" id="IPR046283">
    <property type="entry name" value="DUF6320"/>
</dbReference>
<feature type="transmembrane region" description="Helical" evidence="1">
    <location>
        <begin position="49"/>
        <end position="69"/>
    </location>
</feature>